<proteinExistence type="predicted"/>
<name>A0A4Z0JD28_9LACO</name>
<dbReference type="AlphaFoldDB" id="A0A4Z0JD28"/>
<dbReference type="OrthoDB" id="2323929at2"/>
<reference evidence="2 3" key="1">
    <citation type="submission" date="2018-10" db="EMBL/GenBank/DDBJ databases">
        <title>Lactobacillus sp. R7 and Lactobacillus sp. R19 isolated from fermented mustard green product of Taiwan.</title>
        <authorList>
            <person name="Lin S.-T."/>
        </authorList>
    </citation>
    <scope>NUCLEOTIDE SEQUENCE [LARGE SCALE GENOMIC DNA]</scope>
    <source>
        <strain evidence="2 3">BCRC 81129</strain>
    </source>
</reference>
<organism evidence="2 3">
    <name type="scientific">Levilactobacillus suantsaiihabitans</name>
    <dbReference type="NCBI Taxonomy" id="2487722"/>
    <lineage>
        <taxon>Bacteria</taxon>
        <taxon>Bacillati</taxon>
        <taxon>Bacillota</taxon>
        <taxon>Bacilli</taxon>
        <taxon>Lactobacillales</taxon>
        <taxon>Lactobacillaceae</taxon>
        <taxon>Levilactobacillus</taxon>
    </lineage>
</organism>
<evidence type="ECO:0000256" key="1">
    <source>
        <dbReference type="SAM" id="SignalP"/>
    </source>
</evidence>
<keyword evidence="3" id="KW-1185">Reference proteome</keyword>
<feature type="signal peptide" evidence="1">
    <location>
        <begin position="1"/>
        <end position="28"/>
    </location>
</feature>
<accession>A0A4Z0JD28</accession>
<dbReference type="EMBL" id="RKLX01000003">
    <property type="protein sequence ID" value="TGD19822.1"/>
    <property type="molecule type" value="Genomic_DNA"/>
</dbReference>
<dbReference type="Proteomes" id="UP000297348">
    <property type="component" value="Unassembled WGS sequence"/>
</dbReference>
<gene>
    <name evidence="2" type="ORF">EGT51_03015</name>
</gene>
<evidence type="ECO:0000313" key="2">
    <source>
        <dbReference type="EMBL" id="TGD19822.1"/>
    </source>
</evidence>
<feature type="chain" id="PRO_5021341105" evidence="1">
    <location>
        <begin position="29"/>
        <end position="181"/>
    </location>
</feature>
<sequence>MKKTWIVAATLMSFGVLGGLGQTQTASAATKLGTSVPKSLRGTWYDLNSQMGIMRVKMTAKTYSISTGFFIKGKWTPNWNGGRTYKLGKKVKLHKTFTISAKNNKRGYRTITVRHYNYSYVKSQYKLTKSRWHQTQVLDHKARVYSNKGQFETTDSYPSELVQHSNPAKYFYDEFGIGSVD</sequence>
<comment type="caution">
    <text evidence="2">The sequence shown here is derived from an EMBL/GenBank/DDBJ whole genome shotgun (WGS) entry which is preliminary data.</text>
</comment>
<evidence type="ECO:0000313" key="3">
    <source>
        <dbReference type="Proteomes" id="UP000297348"/>
    </source>
</evidence>
<dbReference type="RefSeq" id="WP_135367323.1">
    <property type="nucleotide sequence ID" value="NZ_RKLX01000003.1"/>
</dbReference>
<keyword evidence="1" id="KW-0732">Signal</keyword>
<protein>
    <submittedName>
        <fullName evidence="2">Uncharacterized protein</fullName>
    </submittedName>
</protein>